<dbReference type="AlphaFoldDB" id="A0AAN9UB54"/>
<dbReference type="Proteomes" id="UP001320245">
    <property type="component" value="Unassembled WGS sequence"/>
</dbReference>
<sequence length="281" mass="30642">MLLKRKRSDDELSPFSPGGMNYGYSSPLHSDNGDIAMLDTDTPLSPKTLFSPTFDTRSRSCTPSHLPSRTFKRLRNGRPSEDEVHRKLPDEASSSYSGPFLSWGMFPDSLLRDVRESTENTLKMLYQAQHHQPQQPQHQFCPPAQAASMPPPPQPSAAPRQNQSSLHSFWKIPAAPKSSSPFSMSPPAPSPSIDAVIDRPTSCEDCGVGLGGEDATMDDGYGFEAYIHTCSSCSKAVCFSCSISNLGEQRRCLVCAGGETSNIGKKWVGGTGWTSESMIVY</sequence>
<feature type="compositionally biased region" description="Low complexity" evidence="1">
    <location>
        <begin position="128"/>
        <end position="148"/>
    </location>
</feature>
<evidence type="ECO:0000313" key="2">
    <source>
        <dbReference type="EMBL" id="KAK7738563.1"/>
    </source>
</evidence>
<protein>
    <submittedName>
        <fullName evidence="2">Uncharacterized protein</fullName>
    </submittedName>
</protein>
<organism evidence="2 3">
    <name type="scientific">Cytospora paraplurivora</name>
    <dbReference type="NCBI Taxonomy" id="2898453"/>
    <lineage>
        <taxon>Eukaryota</taxon>
        <taxon>Fungi</taxon>
        <taxon>Dikarya</taxon>
        <taxon>Ascomycota</taxon>
        <taxon>Pezizomycotina</taxon>
        <taxon>Sordariomycetes</taxon>
        <taxon>Sordariomycetidae</taxon>
        <taxon>Diaporthales</taxon>
        <taxon>Cytosporaceae</taxon>
        <taxon>Cytospora</taxon>
    </lineage>
</organism>
<feature type="region of interest" description="Disordered" evidence="1">
    <location>
        <begin position="48"/>
        <end position="94"/>
    </location>
</feature>
<feature type="region of interest" description="Disordered" evidence="1">
    <location>
        <begin position="1"/>
        <end position="27"/>
    </location>
</feature>
<dbReference type="EMBL" id="JAJSPL020000025">
    <property type="protein sequence ID" value="KAK7738563.1"/>
    <property type="molecule type" value="Genomic_DNA"/>
</dbReference>
<comment type="caution">
    <text evidence="2">The sequence shown here is derived from an EMBL/GenBank/DDBJ whole genome shotgun (WGS) entry which is preliminary data.</text>
</comment>
<evidence type="ECO:0000256" key="1">
    <source>
        <dbReference type="SAM" id="MobiDB-lite"/>
    </source>
</evidence>
<reference evidence="2 3" key="1">
    <citation type="journal article" date="2023" name="PLoS ONE">
        <title>Cytospora paraplurivora sp. nov. isolated from orchards with fruit tree decline syndrome in Ontario, Canada.</title>
        <authorList>
            <person name="Ilyukhin E."/>
            <person name="Nguyen H.D.T."/>
            <person name="Castle A.J."/>
            <person name="Ellouze W."/>
        </authorList>
    </citation>
    <scope>NUCLEOTIDE SEQUENCE [LARGE SCALE GENOMIC DNA]</scope>
    <source>
        <strain evidence="2 3">FDS-564</strain>
    </source>
</reference>
<feature type="compositionally biased region" description="Basic and acidic residues" evidence="1">
    <location>
        <begin position="78"/>
        <end position="90"/>
    </location>
</feature>
<proteinExistence type="predicted"/>
<gene>
    <name evidence="2" type="ORF">SLS53_006083</name>
</gene>
<accession>A0AAN9UB54</accession>
<keyword evidence="3" id="KW-1185">Reference proteome</keyword>
<feature type="compositionally biased region" description="Polar residues" evidence="1">
    <location>
        <begin position="48"/>
        <end position="67"/>
    </location>
</feature>
<name>A0AAN9UB54_9PEZI</name>
<evidence type="ECO:0000313" key="3">
    <source>
        <dbReference type="Proteomes" id="UP001320245"/>
    </source>
</evidence>
<feature type="region of interest" description="Disordered" evidence="1">
    <location>
        <begin position="128"/>
        <end position="164"/>
    </location>
</feature>